<accession>A0A1X2IUU3</accession>
<proteinExistence type="predicted"/>
<dbReference type="AlphaFoldDB" id="A0A1X2IUU3"/>
<comment type="caution">
    <text evidence="1">The sequence shown here is derived from an EMBL/GenBank/DDBJ whole genome shotgun (WGS) entry which is preliminary data.</text>
</comment>
<gene>
    <name evidence="1" type="ORF">BCR42DRAFT_406438</name>
</gene>
<reference evidence="1 2" key="1">
    <citation type="submission" date="2016-07" db="EMBL/GenBank/DDBJ databases">
        <title>Pervasive Adenine N6-methylation of Active Genes in Fungi.</title>
        <authorList>
            <consortium name="DOE Joint Genome Institute"/>
            <person name="Mondo S.J."/>
            <person name="Dannebaum R.O."/>
            <person name="Kuo R.C."/>
            <person name="Labutti K."/>
            <person name="Haridas S."/>
            <person name="Kuo A."/>
            <person name="Salamov A."/>
            <person name="Ahrendt S.R."/>
            <person name="Lipzen A."/>
            <person name="Sullivan W."/>
            <person name="Andreopoulos W.B."/>
            <person name="Clum A."/>
            <person name="Lindquist E."/>
            <person name="Daum C."/>
            <person name="Ramamoorthy G.K."/>
            <person name="Gryganskyi A."/>
            <person name="Culley D."/>
            <person name="Magnuson J.K."/>
            <person name="James T.Y."/>
            <person name="O'Malley M.A."/>
            <person name="Stajich J.E."/>
            <person name="Spatafora J.W."/>
            <person name="Visel A."/>
            <person name="Grigoriev I.V."/>
        </authorList>
    </citation>
    <scope>NUCLEOTIDE SEQUENCE [LARGE SCALE GENOMIC DNA]</scope>
    <source>
        <strain evidence="1 2">NRRL 1336</strain>
    </source>
</reference>
<protein>
    <submittedName>
        <fullName evidence="1">Uncharacterized protein</fullName>
    </submittedName>
</protein>
<keyword evidence="2" id="KW-1185">Reference proteome</keyword>
<dbReference type="EMBL" id="MCGE01000004">
    <property type="protein sequence ID" value="ORZ22558.1"/>
    <property type="molecule type" value="Genomic_DNA"/>
</dbReference>
<evidence type="ECO:0000313" key="2">
    <source>
        <dbReference type="Proteomes" id="UP000193560"/>
    </source>
</evidence>
<organism evidence="1 2">
    <name type="scientific">Absidia repens</name>
    <dbReference type="NCBI Taxonomy" id="90262"/>
    <lineage>
        <taxon>Eukaryota</taxon>
        <taxon>Fungi</taxon>
        <taxon>Fungi incertae sedis</taxon>
        <taxon>Mucoromycota</taxon>
        <taxon>Mucoromycotina</taxon>
        <taxon>Mucoromycetes</taxon>
        <taxon>Mucorales</taxon>
        <taxon>Cunninghamellaceae</taxon>
        <taxon>Absidia</taxon>
    </lineage>
</organism>
<name>A0A1X2IUU3_9FUNG</name>
<sequence length="61" mass="7187">MAEALILKTVTPRVVHPFFLNRCPPKHRVFHQNPHFRNPLPHSSYIINTILNFVLQYTPPQ</sequence>
<dbReference type="Proteomes" id="UP000193560">
    <property type="component" value="Unassembled WGS sequence"/>
</dbReference>
<evidence type="ECO:0000313" key="1">
    <source>
        <dbReference type="EMBL" id="ORZ22558.1"/>
    </source>
</evidence>